<reference evidence="2" key="1">
    <citation type="submission" date="2020-10" db="EMBL/GenBank/DDBJ databases">
        <authorList>
            <person name="Kikuchi T."/>
        </authorList>
    </citation>
    <scope>NUCLEOTIDE SEQUENCE</scope>
    <source>
        <strain evidence="2">NKZ352</strain>
    </source>
</reference>
<keyword evidence="1" id="KW-0472">Membrane</keyword>
<dbReference type="EMBL" id="CAJGYM010000037">
    <property type="protein sequence ID" value="CAD6193713.1"/>
    <property type="molecule type" value="Genomic_DNA"/>
</dbReference>
<feature type="transmembrane region" description="Helical" evidence="1">
    <location>
        <begin position="12"/>
        <end position="31"/>
    </location>
</feature>
<protein>
    <submittedName>
        <fullName evidence="2">Uncharacterized protein</fullName>
    </submittedName>
</protein>
<dbReference type="Proteomes" id="UP000835052">
    <property type="component" value="Unassembled WGS sequence"/>
</dbReference>
<evidence type="ECO:0000313" key="2">
    <source>
        <dbReference type="EMBL" id="CAD6193713.1"/>
    </source>
</evidence>
<keyword evidence="1" id="KW-1133">Transmembrane helix</keyword>
<proteinExistence type="predicted"/>
<gene>
    <name evidence="2" type="ORF">CAUJ_LOCUS9632</name>
</gene>
<dbReference type="AlphaFoldDB" id="A0A8S1HBP1"/>
<evidence type="ECO:0000313" key="3">
    <source>
        <dbReference type="Proteomes" id="UP000835052"/>
    </source>
</evidence>
<keyword evidence="3" id="KW-1185">Reference proteome</keyword>
<name>A0A8S1HBP1_9PELO</name>
<organism evidence="2 3">
    <name type="scientific">Caenorhabditis auriculariae</name>
    <dbReference type="NCBI Taxonomy" id="2777116"/>
    <lineage>
        <taxon>Eukaryota</taxon>
        <taxon>Metazoa</taxon>
        <taxon>Ecdysozoa</taxon>
        <taxon>Nematoda</taxon>
        <taxon>Chromadorea</taxon>
        <taxon>Rhabditida</taxon>
        <taxon>Rhabditina</taxon>
        <taxon>Rhabditomorpha</taxon>
        <taxon>Rhabditoidea</taxon>
        <taxon>Rhabditidae</taxon>
        <taxon>Peloderinae</taxon>
        <taxon>Caenorhabditis</taxon>
    </lineage>
</organism>
<keyword evidence="1" id="KW-0812">Transmembrane</keyword>
<evidence type="ECO:0000256" key="1">
    <source>
        <dbReference type="SAM" id="Phobius"/>
    </source>
</evidence>
<accession>A0A8S1HBP1</accession>
<sequence>MEWLLAHLDQLLTILVVVNVLVLIAACLLIMKRRNERAARETAAARNRGLKVPVVLPPCVFEPEKDAKDQIVAQ</sequence>
<comment type="caution">
    <text evidence="2">The sequence shown here is derived from an EMBL/GenBank/DDBJ whole genome shotgun (WGS) entry which is preliminary data.</text>
</comment>